<reference evidence="1" key="1">
    <citation type="submission" date="2020-07" db="EMBL/GenBank/DDBJ databases">
        <title>Huge and variable diversity of episymbiotic CPR bacteria and DPANN archaea in groundwater ecosystems.</title>
        <authorList>
            <person name="He C.Y."/>
            <person name="Keren R."/>
            <person name="Whittaker M."/>
            <person name="Farag I.F."/>
            <person name="Doudna J."/>
            <person name="Cate J.H.D."/>
            <person name="Banfield J.F."/>
        </authorList>
    </citation>
    <scope>NUCLEOTIDE SEQUENCE</scope>
    <source>
        <strain evidence="1">NC_groundwater_1225_Ag_S-0.1um_56_177</strain>
    </source>
</reference>
<name>A0A932YW26_9BACT</name>
<dbReference type="Gene3D" id="3.90.1640.10">
    <property type="entry name" value="inorganic pyrophosphatase (n-terminal core)"/>
    <property type="match status" value="1"/>
</dbReference>
<dbReference type="Proteomes" id="UP000756703">
    <property type="component" value="Unassembled WGS sequence"/>
</dbReference>
<organism evidence="1 2">
    <name type="scientific">Candidatus Sungiibacteriota bacterium</name>
    <dbReference type="NCBI Taxonomy" id="2750080"/>
    <lineage>
        <taxon>Bacteria</taxon>
        <taxon>Candidatus Sungiibacteriota</taxon>
    </lineage>
</organism>
<comment type="caution">
    <text evidence="1">The sequence shown here is derived from an EMBL/GenBank/DDBJ whole genome shotgun (WGS) entry which is preliminary data.</text>
</comment>
<accession>A0A932YW26</accession>
<proteinExistence type="predicted"/>
<dbReference type="AlphaFoldDB" id="A0A932YW26"/>
<evidence type="ECO:0000313" key="1">
    <source>
        <dbReference type="EMBL" id="MBI4132512.1"/>
    </source>
</evidence>
<protein>
    <submittedName>
        <fullName evidence="1">Uncharacterized protein</fullName>
    </submittedName>
</protein>
<evidence type="ECO:0000313" key="2">
    <source>
        <dbReference type="Proteomes" id="UP000756703"/>
    </source>
</evidence>
<gene>
    <name evidence="1" type="ORF">HY473_00225</name>
</gene>
<dbReference type="EMBL" id="JACQMI010000002">
    <property type="protein sequence ID" value="MBI4132512.1"/>
    <property type="molecule type" value="Genomic_DNA"/>
</dbReference>
<sequence length="385" mass="41666">MDENSTAALGEAALRIKQSAVLAIVLPDTPGIEVVGSVAMLIAGLRSIKKTVHVFSPPAFPLPILAAPEGRESNPEPAREFIISFDLSRSPIKEVKYERDENRLNIILSPTGVRLRREDVEFRYGPLPYDLVITIGVANPEAAAVSIARIPELLYEKPILNIDANPANTSYGEINLLASRVTVGVAETLPEITHRVLGALSAVPETPEAASALLTALASATENFKIARTSASSFLLAGELVKRGGKIIPLLTLPDTPQRFREEQLAARAVVRSRLDLKSQILWSLITNDDFAKTGGTSALVPRVFAKLTATLPATRRTVLLWEDPIEQGIRAVVSSPQPIDEEKLRARGASLLPTGHIAVHDSFPTFRAAEERIRQLLATLDGVE</sequence>